<keyword evidence="2" id="KW-1185">Reference proteome</keyword>
<accession>A0AAW1QAX2</accession>
<dbReference type="AlphaFoldDB" id="A0AAW1QAX2"/>
<comment type="caution">
    <text evidence="1">The sequence shown here is derived from an EMBL/GenBank/DDBJ whole genome shotgun (WGS) entry which is preliminary data.</text>
</comment>
<organism evidence="1 2">
    <name type="scientific">[Myrmecia] bisecta</name>
    <dbReference type="NCBI Taxonomy" id="41462"/>
    <lineage>
        <taxon>Eukaryota</taxon>
        <taxon>Viridiplantae</taxon>
        <taxon>Chlorophyta</taxon>
        <taxon>core chlorophytes</taxon>
        <taxon>Trebouxiophyceae</taxon>
        <taxon>Trebouxiales</taxon>
        <taxon>Trebouxiaceae</taxon>
        <taxon>Myrmecia</taxon>
    </lineage>
</organism>
<dbReference type="Proteomes" id="UP001489004">
    <property type="component" value="Unassembled WGS sequence"/>
</dbReference>
<reference evidence="1 2" key="1">
    <citation type="journal article" date="2024" name="Nat. Commun.">
        <title>Phylogenomics reveals the evolutionary origins of lichenization in chlorophyte algae.</title>
        <authorList>
            <person name="Puginier C."/>
            <person name="Libourel C."/>
            <person name="Otte J."/>
            <person name="Skaloud P."/>
            <person name="Haon M."/>
            <person name="Grisel S."/>
            <person name="Petersen M."/>
            <person name="Berrin J.G."/>
            <person name="Delaux P.M."/>
            <person name="Dal Grande F."/>
            <person name="Keller J."/>
        </authorList>
    </citation>
    <scope>NUCLEOTIDE SEQUENCE [LARGE SCALE GENOMIC DNA]</scope>
    <source>
        <strain evidence="1 2">SAG 2043</strain>
    </source>
</reference>
<gene>
    <name evidence="1" type="ORF">WJX72_006888</name>
</gene>
<evidence type="ECO:0000313" key="1">
    <source>
        <dbReference type="EMBL" id="KAK9818086.1"/>
    </source>
</evidence>
<proteinExistence type="predicted"/>
<dbReference type="EMBL" id="JALJOR010000004">
    <property type="protein sequence ID" value="KAK9818086.1"/>
    <property type="molecule type" value="Genomic_DNA"/>
</dbReference>
<sequence length="108" mass="12311">MSYEQVIQQVKLEDLQDHEVHQALEQAISDFLGPAAKRLTIDGQVAEDLLNRHLLGPPKVAAALIRHAVVQNRRATAMAWTLAFNDAQMESNFRSSLMYTRWAPTRWL</sequence>
<name>A0AAW1QAX2_9CHLO</name>
<protein>
    <submittedName>
        <fullName evidence="1">Uncharacterized protein</fullName>
    </submittedName>
</protein>
<evidence type="ECO:0000313" key="2">
    <source>
        <dbReference type="Proteomes" id="UP001489004"/>
    </source>
</evidence>